<evidence type="ECO:0000256" key="1">
    <source>
        <dbReference type="ARBA" id="ARBA00006479"/>
    </source>
</evidence>
<dbReference type="AlphaFoldDB" id="A0A386HUS6"/>
<evidence type="ECO:0000313" key="3">
    <source>
        <dbReference type="Proteomes" id="UP000266118"/>
    </source>
</evidence>
<proteinExistence type="inferred from homology"/>
<dbReference type="PANTHER" id="PTHR18964:SF149">
    <property type="entry name" value="BIFUNCTIONAL UDP-N-ACETYLGLUCOSAMINE 2-EPIMERASE_N-ACETYLMANNOSAMINE KINASE"/>
    <property type="match status" value="1"/>
</dbReference>
<name>A0A386HUS6_9BACT</name>
<accession>A0A386HUS6</accession>
<evidence type="ECO:0000313" key="2">
    <source>
        <dbReference type="EMBL" id="AYD49196.1"/>
    </source>
</evidence>
<reference evidence="2 3" key="1">
    <citation type="submission" date="2018-09" db="EMBL/GenBank/DDBJ databases">
        <title>Arachidicoccus sp. nov., a bacterium isolated from soil.</title>
        <authorList>
            <person name="Weon H.-Y."/>
            <person name="Kwon S.-W."/>
            <person name="Lee S.A."/>
        </authorList>
    </citation>
    <scope>NUCLEOTIDE SEQUENCE [LARGE SCALE GENOMIC DNA]</scope>
    <source>
        <strain evidence="2 3">KIS59-12</strain>
    </source>
</reference>
<dbReference type="Proteomes" id="UP000266118">
    <property type="component" value="Chromosome"/>
</dbReference>
<dbReference type="OrthoDB" id="9810372at2"/>
<dbReference type="EMBL" id="CP032489">
    <property type="protein sequence ID" value="AYD49196.1"/>
    <property type="molecule type" value="Genomic_DNA"/>
</dbReference>
<protein>
    <submittedName>
        <fullName evidence="2">ROK family transcriptional regulator</fullName>
    </submittedName>
</protein>
<gene>
    <name evidence="2" type="ORF">D6B99_17140</name>
</gene>
<dbReference type="InterPro" id="IPR036388">
    <property type="entry name" value="WH-like_DNA-bd_sf"/>
</dbReference>
<comment type="similarity">
    <text evidence="1">Belongs to the ROK (NagC/XylR) family.</text>
</comment>
<dbReference type="Pfam" id="PF00480">
    <property type="entry name" value="ROK"/>
    <property type="match status" value="1"/>
</dbReference>
<dbReference type="SUPFAM" id="SSF53067">
    <property type="entry name" value="Actin-like ATPase domain"/>
    <property type="match status" value="1"/>
</dbReference>
<dbReference type="RefSeq" id="WP_119990694.1">
    <property type="nucleotide sequence ID" value="NZ_CP032489.1"/>
</dbReference>
<dbReference type="Gene3D" id="1.10.10.10">
    <property type="entry name" value="Winged helix-like DNA-binding domain superfamily/Winged helix DNA-binding domain"/>
    <property type="match status" value="1"/>
</dbReference>
<dbReference type="Gene3D" id="3.30.420.40">
    <property type="match status" value="2"/>
</dbReference>
<keyword evidence="3" id="KW-1185">Reference proteome</keyword>
<dbReference type="PANTHER" id="PTHR18964">
    <property type="entry name" value="ROK (REPRESSOR, ORF, KINASE) FAMILY"/>
    <property type="match status" value="1"/>
</dbReference>
<dbReference type="InterPro" id="IPR036390">
    <property type="entry name" value="WH_DNA-bd_sf"/>
</dbReference>
<dbReference type="Pfam" id="PF13412">
    <property type="entry name" value="HTH_24"/>
    <property type="match status" value="1"/>
</dbReference>
<organism evidence="2 3">
    <name type="scientific">Arachidicoccus soli</name>
    <dbReference type="NCBI Taxonomy" id="2341117"/>
    <lineage>
        <taxon>Bacteria</taxon>
        <taxon>Pseudomonadati</taxon>
        <taxon>Bacteroidota</taxon>
        <taxon>Chitinophagia</taxon>
        <taxon>Chitinophagales</taxon>
        <taxon>Chitinophagaceae</taxon>
        <taxon>Arachidicoccus</taxon>
    </lineage>
</organism>
<dbReference type="KEGG" id="ark:D6B99_17140"/>
<dbReference type="SUPFAM" id="SSF46785">
    <property type="entry name" value="Winged helix' DNA-binding domain"/>
    <property type="match status" value="1"/>
</dbReference>
<dbReference type="InterPro" id="IPR043129">
    <property type="entry name" value="ATPase_NBD"/>
</dbReference>
<sequence length="404" mass="43769">MSAKKTSYQKNILGELFLTESSSCAELSERIEKSLSLVTKMVNELVDEGLVIEKGLAPSSGGRRPLTYSLKPDSFYIVAVAMDQFVSRIAILDAHKNFVAAAKEIELSLAKNDQALAMLTENILSVLETTKVDRDKVIGIGIGMPGFIDPHKGANYTFLGVDICAYIKMRTNLPVFIENDSSAIALAEYKFGAARGERNAMVVNIGWGVGLGMIIDNKLFRGEDGFAGEFSHIPLFQNGKLCSCGKIGCLETESSLNYMLDRASAEIKNGKPSFLKPAILASSNHEQKFQQFIQAAIIGDSLTVGIISDVAYNIGRGIAILIHLLNPSKIILSGRGSAAGRIWLAPVQHAINEFCIPRLVGNTKVVVSTLNHDAEIIGAASLVIENIKDCSIEKIFVKHSLTKH</sequence>
<dbReference type="InterPro" id="IPR000600">
    <property type="entry name" value="ROK"/>
</dbReference>